<feature type="compositionally biased region" description="Basic and acidic residues" evidence="4">
    <location>
        <begin position="1"/>
        <end position="10"/>
    </location>
</feature>
<feature type="domain" description="Kazal-like" evidence="6">
    <location>
        <begin position="923"/>
        <end position="959"/>
    </location>
</feature>
<accession>A0AAV2ZJR5</accession>
<proteinExistence type="predicted"/>
<keyword evidence="5" id="KW-1133">Transmembrane helix</keyword>
<gene>
    <name evidence="7" type="ORF">N0F65_000775</name>
</gene>
<dbReference type="Gene3D" id="3.80.10.10">
    <property type="entry name" value="Ribonuclease Inhibitor"/>
    <property type="match status" value="2"/>
</dbReference>
<dbReference type="InterPro" id="IPR032675">
    <property type="entry name" value="LRR_dom_sf"/>
</dbReference>
<dbReference type="PANTHER" id="PTHR10913:SF45">
    <property type="entry name" value="FOLLISTATIN, ISOFORM A-RELATED"/>
    <property type="match status" value="1"/>
</dbReference>
<keyword evidence="5" id="KW-0812">Transmembrane</keyword>
<dbReference type="SUPFAM" id="SSF100895">
    <property type="entry name" value="Kazal-type serine protease inhibitors"/>
    <property type="match status" value="6"/>
</dbReference>
<keyword evidence="5" id="KW-0472">Membrane</keyword>
<dbReference type="Proteomes" id="UP001146120">
    <property type="component" value="Unassembled WGS sequence"/>
</dbReference>
<dbReference type="InterPro" id="IPR050653">
    <property type="entry name" value="Prot_Inhib_GrowthFact_Antg"/>
</dbReference>
<evidence type="ECO:0000256" key="1">
    <source>
        <dbReference type="ARBA" id="ARBA00022690"/>
    </source>
</evidence>
<feature type="transmembrane region" description="Helical" evidence="5">
    <location>
        <begin position="105"/>
        <end position="128"/>
    </location>
</feature>
<dbReference type="PANTHER" id="PTHR10913">
    <property type="entry name" value="FOLLISTATIN-RELATED"/>
    <property type="match status" value="1"/>
</dbReference>
<feature type="domain" description="Kazal-like" evidence="6">
    <location>
        <begin position="823"/>
        <end position="874"/>
    </location>
</feature>
<dbReference type="Gene3D" id="3.30.60.30">
    <property type="match status" value="6"/>
</dbReference>
<feature type="region of interest" description="Disordered" evidence="4">
    <location>
        <begin position="1"/>
        <end position="20"/>
    </location>
</feature>
<dbReference type="Pfam" id="PF00050">
    <property type="entry name" value="Kazal_1"/>
    <property type="match status" value="3"/>
</dbReference>
<evidence type="ECO:0000259" key="6">
    <source>
        <dbReference type="PROSITE" id="PS51465"/>
    </source>
</evidence>
<dbReference type="Pfam" id="PF07648">
    <property type="entry name" value="Kazal_2"/>
    <property type="match status" value="4"/>
</dbReference>
<feature type="transmembrane region" description="Helical" evidence="5">
    <location>
        <begin position="381"/>
        <end position="402"/>
    </location>
</feature>
<dbReference type="InterPro" id="IPR036058">
    <property type="entry name" value="Kazal_dom_sf"/>
</dbReference>
<dbReference type="GO" id="GO:0005576">
    <property type="term" value="C:extracellular region"/>
    <property type="evidence" value="ECO:0007669"/>
    <property type="project" value="TreeGrafter"/>
</dbReference>
<protein>
    <recommendedName>
        <fullName evidence="6">Kazal-like domain-containing protein</fullName>
    </recommendedName>
</protein>
<feature type="domain" description="Kazal-like" evidence="6">
    <location>
        <begin position="966"/>
        <end position="1017"/>
    </location>
</feature>
<evidence type="ECO:0000256" key="2">
    <source>
        <dbReference type="ARBA" id="ARBA00022900"/>
    </source>
</evidence>
<dbReference type="InterPro" id="IPR002350">
    <property type="entry name" value="Kazal_dom"/>
</dbReference>
<keyword evidence="3" id="KW-1015">Disulfide bond</keyword>
<evidence type="ECO:0000313" key="7">
    <source>
        <dbReference type="EMBL" id="DBA05087.1"/>
    </source>
</evidence>
<evidence type="ECO:0000256" key="3">
    <source>
        <dbReference type="ARBA" id="ARBA00023157"/>
    </source>
</evidence>
<name>A0AAV2ZJR5_9STRA</name>
<dbReference type="AlphaFoldDB" id="A0AAV2ZJR5"/>
<evidence type="ECO:0000256" key="5">
    <source>
        <dbReference type="SAM" id="Phobius"/>
    </source>
</evidence>
<keyword evidence="2" id="KW-0722">Serine protease inhibitor</keyword>
<feature type="domain" description="Kazal-like" evidence="6">
    <location>
        <begin position="1018"/>
        <end position="1042"/>
    </location>
</feature>
<dbReference type="SUPFAM" id="SSF52058">
    <property type="entry name" value="L domain-like"/>
    <property type="match status" value="1"/>
</dbReference>
<dbReference type="SMART" id="SM00280">
    <property type="entry name" value="KAZAL"/>
    <property type="match status" value="6"/>
</dbReference>
<keyword evidence="1" id="KW-0646">Protease inhibitor</keyword>
<feature type="domain" description="Kazal-like" evidence="6">
    <location>
        <begin position="1053"/>
        <end position="1104"/>
    </location>
</feature>
<dbReference type="CDD" id="cd00104">
    <property type="entry name" value="KAZAL_FS"/>
    <property type="match status" value="6"/>
</dbReference>
<organism evidence="7 8">
    <name type="scientific">Lagenidium giganteum</name>
    <dbReference type="NCBI Taxonomy" id="4803"/>
    <lineage>
        <taxon>Eukaryota</taxon>
        <taxon>Sar</taxon>
        <taxon>Stramenopiles</taxon>
        <taxon>Oomycota</taxon>
        <taxon>Peronosporomycetes</taxon>
        <taxon>Pythiales</taxon>
        <taxon>Pythiaceae</taxon>
    </lineage>
</organism>
<reference evidence="7" key="2">
    <citation type="journal article" date="2023" name="Microbiol Resour">
        <title>Decontamination and Annotation of the Draft Genome Sequence of the Oomycete Lagenidium giganteum ARSEF 373.</title>
        <authorList>
            <person name="Morgan W.R."/>
            <person name="Tartar A."/>
        </authorList>
    </citation>
    <scope>NUCLEOTIDE SEQUENCE</scope>
    <source>
        <strain evidence="7">ARSEF 373</strain>
    </source>
</reference>
<comment type="caution">
    <text evidence="7">The sequence shown here is derived from an EMBL/GenBank/DDBJ whole genome shotgun (WGS) entry which is preliminary data.</text>
</comment>
<feature type="domain" description="Kazal-like" evidence="6">
    <location>
        <begin position="1133"/>
        <end position="1186"/>
    </location>
</feature>
<reference evidence="7" key="1">
    <citation type="submission" date="2022-11" db="EMBL/GenBank/DDBJ databases">
        <authorList>
            <person name="Morgan W.R."/>
            <person name="Tartar A."/>
        </authorList>
    </citation>
    <scope>NUCLEOTIDE SEQUENCE</scope>
    <source>
        <strain evidence="7">ARSEF 373</strain>
    </source>
</reference>
<sequence length="1200" mass="133137">MKAETQERQDAAGSAPVLSTAGGFTDLQHVRPPELSPKASSETRPYAVLVHMPPKLFALCWVLVMAFQVSHALFVVGNAALYWYMTTPNMTINISRLRLPNVTTLQAISVLFAILSAIHLSSLLRVAYHCIMQRQLTFGPELNAGTSKPGSSNKNDRTAITAFRDKIMSHVWRVFGPRGIWGVENPSFERNFFIREVIEIGSQTYQAYFLSVLVPTMWLNRLSVAAIFLNCISTPVIHAILSRTRHHSNEGANRLLCLVADVTMDFCNSVIIPFVIFVPYWRAFHVAYFGFDIGLLYDDVWYANAIRQNQQIFITTVLDGFSTLLPHLSIMACLATVRRIVRCQEAVPSARVISNNAEKAESNPIAKVPQASRHEAVISRYLHGVLCIWGFGILICHLAFIVDSKEVPECRLHSNAWMVKKFPCVIMQINCYGRGVNGTESEIDQLLAKLDEKTLGILIVTHCPALEMPPAVQRFSHITGFELYNVSVASWTQRAALTTTSHPILYYMVFSHVKFGDNGSKLPDALVHDQFPPSVQFIDMFKTNLRDLQPDLAKYWPAIATMYLEFCEFDHMPPALAQIQVQYLSLVGNHITQLPVDYFHQTRGSLASLTISSNPLTALPATLNDPSDVASLSEIYIESTNISTMPSWTKSWYTGRSSSGAAASYPTLQSYQRTRELHHRVMDYGSDVDQGHAPLLYYFGMFHITFADNGSSLPEALLHDHFPPLAQDFELYKTNLRDIPGNLAKHWPTVTTMYLEFCQFEHFPVALSSINVQYLSLVGNRISELPANYLRASHGTTYENKCALFIAQLEEDVEEEEEERLTMVSDGECPVACPSVNSIVCGSDGVVYFNDCEFKAAQTKDPSLAVRHHGVCSVDFCKYGEAAACGSNGVIYTNRCVFELAQAQIPHLRIDSSKKRCPSTQRRLEGARCSFDCPTTFLPICASNGKTYDNDCKYKEARCEDTKLTLVEVGPCVHECPRDYAPVCGSDGKTYANECIFGNAQASTRGLTIAYTGQCVFRCPQNKDHPVCASDGQTYDNACLFAVAKASDESLQIVSSGECPIPCEAKWEPLCGSDGQTYGNTCVFQRAQRLKSDLLYERDGPCRASSPEGGAVIVDDNGKVLVRPSVLEAVSLEEQTSACDNECDTTYAPVCGSDGMTYTNKCLFQATKCLTQNVEMKIVAETDCKAATLPQVVARGRARA</sequence>
<dbReference type="PROSITE" id="PS51465">
    <property type="entry name" value="KAZAL_2"/>
    <property type="match status" value="6"/>
</dbReference>
<dbReference type="EMBL" id="DAKRPA010000003">
    <property type="protein sequence ID" value="DBA05087.1"/>
    <property type="molecule type" value="Genomic_DNA"/>
</dbReference>
<keyword evidence="8" id="KW-1185">Reference proteome</keyword>
<evidence type="ECO:0000313" key="8">
    <source>
        <dbReference type="Proteomes" id="UP001146120"/>
    </source>
</evidence>
<feature type="transmembrane region" description="Helical" evidence="5">
    <location>
        <begin position="56"/>
        <end position="85"/>
    </location>
</feature>
<evidence type="ECO:0000256" key="4">
    <source>
        <dbReference type="SAM" id="MobiDB-lite"/>
    </source>
</evidence>